<sequence length="111" mass="12244">MPNGHFIGELPRTARWPDSEPSTFPASLEILHIIFGHITAGALAHLLAECPKLRRFTYIEGGPHLFKPPSAVDNCHDPLVEFKSVPAMRREELLPETSSKIGGTPLPDQQP</sequence>
<accession>A0ABR1WLG0</accession>
<dbReference type="Proteomes" id="UP001433268">
    <property type="component" value="Unassembled WGS sequence"/>
</dbReference>
<keyword evidence="2" id="KW-1185">Reference proteome</keyword>
<reference evidence="1 2" key="1">
    <citation type="submission" date="2023-01" db="EMBL/GenBank/DDBJ databases">
        <title>Analysis of 21 Apiospora genomes using comparative genomics revels a genus with tremendous synthesis potential of carbohydrate active enzymes and secondary metabolites.</title>
        <authorList>
            <person name="Sorensen T."/>
        </authorList>
    </citation>
    <scope>NUCLEOTIDE SEQUENCE [LARGE SCALE GENOMIC DNA]</scope>
    <source>
        <strain evidence="1 2">CBS 114990</strain>
    </source>
</reference>
<protein>
    <recommendedName>
        <fullName evidence="3">F-box domain-containing protein</fullName>
    </recommendedName>
</protein>
<dbReference type="EMBL" id="JAQQWN010000005">
    <property type="protein sequence ID" value="KAK8084343.1"/>
    <property type="molecule type" value="Genomic_DNA"/>
</dbReference>
<evidence type="ECO:0008006" key="3">
    <source>
        <dbReference type="Google" id="ProtNLM"/>
    </source>
</evidence>
<proteinExistence type="predicted"/>
<evidence type="ECO:0000313" key="2">
    <source>
        <dbReference type="Proteomes" id="UP001433268"/>
    </source>
</evidence>
<organism evidence="1 2">
    <name type="scientific">Apiospora hydei</name>
    <dbReference type="NCBI Taxonomy" id="1337664"/>
    <lineage>
        <taxon>Eukaryota</taxon>
        <taxon>Fungi</taxon>
        <taxon>Dikarya</taxon>
        <taxon>Ascomycota</taxon>
        <taxon>Pezizomycotina</taxon>
        <taxon>Sordariomycetes</taxon>
        <taxon>Xylariomycetidae</taxon>
        <taxon>Amphisphaeriales</taxon>
        <taxon>Apiosporaceae</taxon>
        <taxon>Apiospora</taxon>
    </lineage>
</organism>
<dbReference type="GeneID" id="92042989"/>
<gene>
    <name evidence="1" type="ORF">PG997_005614</name>
</gene>
<name>A0ABR1WLG0_9PEZI</name>
<evidence type="ECO:0000313" key="1">
    <source>
        <dbReference type="EMBL" id="KAK8084343.1"/>
    </source>
</evidence>
<dbReference type="RefSeq" id="XP_066668852.1">
    <property type="nucleotide sequence ID" value="XM_066809929.1"/>
</dbReference>
<comment type="caution">
    <text evidence="1">The sequence shown here is derived from an EMBL/GenBank/DDBJ whole genome shotgun (WGS) entry which is preliminary data.</text>
</comment>